<keyword evidence="5 7" id="KW-0472">Membrane</keyword>
<evidence type="ECO:0000256" key="1">
    <source>
        <dbReference type="ARBA" id="ARBA00004141"/>
    </source>
</evidence>
<feature type="region of interest" description="Disordered" evidence="6">
    <location>
        <begin position="344"/>
        <end position="383"/>
    </location>
</feature>
<feature type="transmembrane region" description="Helical" evidence="7">
    <location>
        <begin position="291"/>
        <end position="312"/>
    </location>
</feature>
<name>A0A3B1CBN2_9ZZZZ</name>
<evidence type="ECO:0000259" key="8">
    <source>
        <dbReference type="PROSITE" id="PS50111"/>
    </source>
</evidence>
<reference evidence="9" key="1">
    <citation type="submission" date="2018-06" db="EMBL/GenBank/DDBJ databases">
        <authorList>
            <person name="Zhirakovskaya E."/>
        </authorList>
    </citation>
    <scope>NUCLEOTIDE SEQUENCE</scope>
</reference>
<dbReference type="GO" id="GO:0005886">
    <property type="term" value="C:plasma membrane"/>
    <property type="evidence" value="ECO:0007669"/>
    <property type="project" value="TreeGrafter"/>
</dbReference>
<dbReference type="SMART" id="SM00283">
    <property type="entry name" value="MA"/>
    <property type="match status" value="1"/>
</dbReference>
<proteinExistence type="predicted"/>
<dbReference type="InterPro" id="IPR004090">
    <property type="entry name" value="Chemotax_Me-accpt_rcpt"/>
</dbReference>
<evidence type="ECO:0000256" key="5">
    <source>
        <dbReference type="ARBA" id="ARBA00023136"/>
    </source>
</evidence>
<dbReference type="PRINTS" id="PR00260">
    <property type="entry name" value="CHEMTRNSDUCR"/>
</dbReference>
<accession>A0A3B1CBN2</accession>
<sequence length="600" mass="63628">MNWSLNKKFLSLFITFILVSLLGGLFVINTINQQKADGVVINLAGKQRMLSQKMTKEALAVSNGTQDSKTLKKTEVLFDKTLKGLASGDSDLGLPPTTSKTILGQLRKVEEIWKLFKKNLDLVIEHSETLNTSLKFVGDNNIPLLVESNKAVGLMQAASLPANVINLAGKQRMLSQKMSKELMLLSQGRAKEETVKKTIALFDKTYKGLLNGDEDLGLDPVSDGAVIDQLKKVGVLWQSFMKNMNVVIEDTRSVNVAIAYLQANNISLLKNMNAAVKMYERETLAKVDRLIITQIALVALIIVTVILGWLFIVRPLIQNLSRTISELSDGSAQVSDAAGQISQSSQSLAEGSTEQAASLEETSSALEQISSQTRQNADNSSAANNLMDQSKAAVDEGSNSMTEVVSSMDSIKGSSDEVGKIIKVIEEIAFQTNLLALNAAVEAARAGEHGKGFAVVAEEVRNLAQRSAAAAKDTASLIDASISKATQGSDVVQKASQALTNIAEIVNKAGALVGDITLASNQQAEGVGQVTTAVSQMDSVTQRNAAVAEESASASEELSAQAGTLNEIVIGLTSLIHGAGGAGGYRVQGLIEAPGAKNIS</sequence>
<dbReference type="SUPFAM" id="SSF58104">
    <property type="entry name" value="Methyl-accepting chemotaxis protein (MCP) signaling domain"/>
    <property type="match status" value="1"/>
</dbReference>
<gene>
    <name evidence="9" type="ORF">MNBD_NITROSPINAE02-1240</name>
</gene>
<dbReference type="AlphaFoldDB" id="A0A3B1CBN2"/>
<dbReference type="GO" id="GO:0007165">
    <property type="term" value="P:signal transduction"/>
    <property type="evidence" value="ECO:0007669"/>
    <property type="project" value="InterPro"/>
</dbReference>
<evidence type="ECO:0000256" key="7">
    <source>
        <dbReference type="SAM" id="Phobius"/>
    </source>
</evidence>
<organism evidence="9">
    <name type="scientific">hydrothermal vent metagenome</name>
    <dbReference type="NCBI Taxonomy" id="652676"/>
    <lineage>
        <taxon>unclassified sequences</taxon>
        <taxon>metagenomes</taxon>
        <taxon>ecological metagenomes</taxon>
    </lineage>
</organism>
<dbReference type="PANTHER" id="PTHR43531">
    <property type="entry name" value="PROTEIN ICFG"/>
    <property type="match status" value="1"/>
</dbReference>
<dbReference type="Gene3D" id="1.10.287.950">
    <property type="entry name" value="Methyl-accepting chemotaxis protein"/>
    <property type="match status" value="1"/>
</dbReference>
<dbReference type="InterPro" id="IPR051310">
    <property type="entry name" value="MCP_chemotaxis"/>
</dbReference>
<dbReference type="Pfam" id="PF13675">
    <property type="entry name" value="PilJ"/>
    <property type="match status" value="2"/>
</dbReference>
<dbReference type="EMBL" id="UOGE01000052">
    <property type="protein sequence ID" value="VAX20180.1"/>
    <property type="molecule type" value="Genomic_DNA"/>
</dbReference>
<dbReference type="PROSITE" id="PS50111">
    <property type="entry name" value="CHEMOTAXIS_TRANSDUC_2"/>
    <property type="match status" value="1"/>
</dbReference>
<keyword evidence="3 7" id="KW-0812">Transmembrane</keyword>
<protein>
    <submittedName>
        <fullName evidence="9">Methyl-accepting chemotaxis protein</fullName>
    </submittedName>
</protein>
<evidence type="ECO:0000313" key="9">
    <source>
        <dbReference type="EMBL" id="VAX20180.1"/>
    </source>
</evidence>
<evidence type="ECO:0000256" key="4">
    <source>
        <dbReference type="ARBA" id="ARBA00022989"/>
    </source>
</evidence>
<dbReference type="GO" id="GO:0006935">
    <property type="term" value="P:chemotaxis"/>
    <property type="evidence" value="ECO:0007669"/>
    <property type="project" value="InterPro"/>
</dbReference>
<feature type="transmembrane region" description="Helical" evidence="7">
    <location>
        <begin position="9"/>
        <end position="28"/>
    </location>
</feature>
<evidence type="ECO:0000256" key="2">
    <source>
        <dbReference type="ARBA" id="ARBA00022481"/>
    </source>
</evidence>
<keyword evidence="2" id="KW-0488">Methylation</keyword>
<dbReference type="InterPro" id="IPR004089">
    <property type="entry name" value="MCPsignal_dom"/>
</dbReference>
<dbReference type="CDD" id="cd11386">
    <property type="entry name" value="MCP_signal"/>
    <property type="match status" value="1"/>
</dbReference>
<keyword evidence="4 7" id="KW-1133">Transmembrane helix</keyword>
<dbReference type="InterPro" id="IPR029095">
    <property type="entry name" value="NarX-like_N"/>
</dbReference>
<dbReference type="Pfam" id="PF00015">
    <property type="entry name" value="MCPsignal"/>
    <property type="match status" value="1"/>
</dbReference>
<feature type="domain" description="Methyl-accepting transducer" evidence="8">
    <location>
        <begin position="330"/>
        <end position="559"/>
    </location>
</feature>
<comment type="subcellular location">
    <subcellularLocation>
        <location evidence="1">Membrane</location>
        <topology evidence="1">Multi-pass membrane protein</topology>
    </subcellularLocation>
</comment>
<evidence type="ECO:0000256" key="3">
    <source>
        <dbReference type="ARBA" id="ARBA00022692"/>
    </source>
</evidence>
<dbReference type="GO" id="GO:0004888">
    <property type="term" value="F:transmembrane signaling receptor activity"/>
    <property type="evidence" value="ECO:0007669"/>
    <property type="project" value="InterPro"/>
</dbReference>
<evidence type="ECO:0000256" key="6">
    <source>
        <dbReference type="SAM" id="MobiDB-lite"/>
    </source>
</evidence>
<dbReference type="PANTHER" id="PTHR43531:SF14">
    <property type="entry name" value="METHYL-ACCEPTING CHEMOTAXIS PROTEIN I-RELATED"/>
    <property type="match status" value="1"/>
</dbReference>